<protein>
    <submittedName>
        <fullName evidence="5">GFA family protein</fullName>
    </submittedName>
</protein>
<dbReference type="SUPFAM" id="SSF51316">
    <property type="entry name" value="Mss4-like"/>
    <property type="match status" value="1"/>
</dbReference>
<reference evidence="6" key="1">
    <citation type="journal article" date="2019" name="Int. J. Syst. Evol. Microbiol.">
        <title>The Global Catalogue of Microorganisms (GCM) 10K type strain sequencing project: providing services to taxonomists for standard genome sequencing and annotation.</title>
        <authorList>
            <consortium name="The Broad Institute Genomics Platform"/>
            <consortium name="The Broad Institute Genome Sequencing Center for Infectious Disease"/>
            <person name="Wu L."/>
            <person name="Ma J."/>
        </authorList>
    </citation>
    <scope>NUCLEOTIDE SEQUENCE [LARGE SCALE GENOMIC DNA]</scope>
    <source>
        <strain evidence="6">KCTC 42182</strain>
    </source>
</reference>
<name>A0ABV7VEN8_9PROT</name>
<keyword evidence="6" id="KW-1185">Reference proteome</keyword>
<dbReference type="InterPro" id="IPR011057">
    <property type="entry name" value="Mss4-like_sf"/>
</dbReference>
<organism evidence="5 6">
    <name type="scientific">Ferrovibrio xuzhouensis</name>
    <dbReference type="NCBI Taxonomy" id="1576914"/>
    <lineage>
        <taxon>Bacteria</taxon>
        <taxon>Pseudomonadati</taxon>
        <taxon>Pseudomonadota</taxon>
        <taxon>Alphaproteobacteria</taxon>
        <taxon>Rhodospirillales</taxon>
        <taxon>Rhodospirillaceae</taxon>
        <taxon>Ferrovibrio</taxon>
    </lineage>
</organism>
<dbReference type="EMBL" id="JBHRYJ010000001">
    <property type="protein sequence ID" value="MFC3675267.1"/>
    <property type="molecule type" value="Genomic_DNA"/>
</dbReference>
<dbReference type="PANTHER" id="PTHR28620">
    <property type="entry name" value="CENTROMERE PROTEIN V"/>
    <property type="match status" value="1"/>
</dbReference>
<dbReference type="InterPro" id="IPR006913">
    <property type="entry name" value="CENP-V/GFA"/>
</dbReference>
<feature type="domain" description="CENP-V/GFA" evidence="4">
    <location>
        <begin position="12"/>
        <end position="121"/>
    </location>
</feature>
<gene>
    <name evidence="5" type="ORF">ACFOOQ_06920</name>
</gene>
<dbReference type="InterPro" id="IPR052355">
    <property type="entry name" value="CENP-V-like"/>
</dbReference>
<dbReference type="PROSITE" id="PS51891">
    <property type="entry name" value="CENP_V_GFA"/>
    <property type="match status" value="1"/>
</dbReference>
<evidence type="ECO:0000313" key="6">
    <source>
        <dbReference type="Proteomes" id="UP001595711"/>
    </source>
</evidence>
<sequence length="125" mass="13274">MSEAKATAKHIYGGGCHCGAVRYSVSTGANPPVISCNCSICSKKGSLLSFVPADDFKLLAGKDAVSDYQFNTKNIHHLFCKTCGVESFATGTAPNGDRMVAINVRCLDGFDLETLEPMKYDGKSA</sequence>
<evidence type="ECO:0000256" key="2">
    <source>
        <dbReference type="ARBA" id="ARBA00022723"/>
    </source>
</evidence>
<dbReference type="Proteomes" id="UP001595711">
    <property type="component" value="Unassembled WGS sequence"/>
</dbReference>
<dbReference type="PANTHER" id="PTHR28620:SF1">
    <property type="entry name" value="CENP-V_GFA DOMAIN-CONTAINING PROTEIN"/>
    <property type="match status" value="1"/>
</dbReference>
<accession>A0ABV7VEN8</accession>
<evidence type="ECO:0000259" key="4">
    <source>
        <dbReference type="PROSITE" id="PS51891"/>
    </source>
</evidence>
<dbReference type="Pfam" id="PF04828">
    <property type="entry name" value="GFA"/>
    <property type="match status" value="1"/>
</dbReference>
<evidence type="ECO:0000313" key="5">
    <source>
        <dbReference type="EMBL" id="MFC3675267.1"/>
    </source>
</evidence>
<comment type="similarity">
    <text evidence="1">Belongs to the Gfa family.</text>
</comment>
<dbReference type="RefSeq" id="WP_379723510.1">
    <property type="nucleotide sequence ID" value="NZ_JBHRYJ010000001.1"/>
</dbReference>
<evidence type="ECO:0000256" key="1">
    <source>
        <dbReference type="ARBA" id="ARBA00005495"/>
    </source>
</evidence>
<keyword evidence="2" id="KW-0479">Metal-binding</keyword>
<proteinExistence type="inferred from homology"/>
<dbReference type="Gene3D" id="2.170.150.70">
    <property type="match status" value="1"/>
</dbReference>
<evidence type="ECO:0000256" key="3">
    <source>
        <dbReference type="ARBA" id="ARBA00022833"/>
    </source>
</evidence>
<comment type="caution">
    <text evidence="5">The sequence shown here is derived from an EMBL/GenBank/DDBJ whole genome shotgun (WGS) entry which is preliminary data.</text>
</comment>
<keyword evidence="3" id="KW-0862">Zinc</keyword>